<dbReference type="RefSeq" id="WP_425555605.1">
    <property type="nucleotide sequence ID" value="NZ_BAAANT010000028.1"/>
</dbReference>
<evidence type="ECO:0000313" key="4">
    <source>
        <dbReference type="EMBL" id="GAA2150124.1"/>
    </source>
</evidence>
<comment type="caution">
    <text evidence="4">The sequence shown here is derived from an EMBL/GenBank/DDBJ whole genome shotgun (WGS) entry which is preliminary data.</text>
</comment>
<keyword evidence="2" id="KW-0472">Membrane</keyword>
<sequence length="259" mass="27208">MVRATPQAEDSPAGSSAEHRTRPRTRSQRRLGLGAALAGAAVLAGAGAVLLTGDARPPARRTVQARAIPPLLEANFVTAAANGPAVGQGNIRRYRVETEKGIGVDPQVAAAQIRTILADKRSWTTDGTDGFQLVADGTYDFTVRIASPATVDLICGAAGLKTGGEVNCDVEKQVMVNVKRWTTGSPQFTGTIDDYRALIINHEVGHRIGHGHESCPGPGKLAPAMMQQIYGLNGCLPNAWPYTADGTYISGPPVPQPQP</sequence>
<dbReference type="Pfam" id="PF11350">
    <property type="entry name" value="DUF3152"/>
    <property type="match status" value="1"/>
</dbReference>
<proteinExistence type="predicted"/>
<feature type="transmembrane region" description="Helical" evidence="2">
    <location>
        <begin position="31"/>
        <end position="51"/>
    </location>
</feature>
<dbReference type="InterPro" id="IPR022603">
    <property type="entry name" value="DUF3152"/>
</dbReference>
<keyword evidence="5" id="KW-1185">Reference proteome</keyword>
<evidence type="ECO:0000313" key="5">
    <source>
        <dbReference type="Proteomes" id="UP001422759"/>
    </source>
</evidence>
<reference evidence="4 5" key="1">
    <citation type="journal article" date="2019" name="Int. J. Syst. Evol. Microbiol.">
        <title>The Global Catalogue of Microorganisms (GCM) 10K type strain sequencing project: providing services to taxonomists for standard genome sequencing and annotation.</title>
        <authorList>
            <consortium name="The Broad Institute Genomics Platform"/>
            <consortium name="The Broad Institute Genome Sequencing Center for Infectious Disease"/>
            <person name="Wu L."/>
            <person name="Ma J."/>
        </authorList>
    </citation>
    <scope>NUCLEOTIDE SEQUENCE [LARGE SCALE GENOMIC DNA]</scope>
    <source>
        <strain evidence="4 5">JCM 14560</strain>
    </source>
</reference>
<organism evidence="4 5">
    <name type="scientific">Kitasatospora kazusensis</name>
    <dbReference type="NCBI Taxonomy" id="407974"/>
    <lineage>
        <taxon>Bacteria</taxon>
        <taxon>Bacillati</taxon>
        <taxon>Actinomycetota</taxon>
        <taxon>Actinomycetes</taxon>
        <taxon>Kitasatosporales</taxon>
        <taxon>Streptomycetaceae</taxon>
        <taxon>Kitasatospora</taxon>
    </lineage>
</organism>
<keyword evidence="2" id="KW-1133">Transmembrane helix</keyword>
<dbReference type="SUPFAM" id="SSF55486">
    <property type="entry name" value="Metalloproteases ('zincins'), catalytic domain"/>
    <property type="match status" value="1"/>
</dbReference>
<feature type="region of interest" description="Disordered" evidence="1">
    <location>
        <begin position="1"/>
        <end position="29"/>
    </location>
</feature>
<evidence type="ECO:0000259" key="3">
    <source>
        <dbReference type="Pfam" id="PF11350"/>
    </source>
</evidence>
<gene>
    <name evidence="4" type="ORF">GCM10009760_44150</name>
</gene>
<keyword evidence="2" id="KW-0812">Transmembrane</keyword>
<dbReference type="Proteomes" id="UP001422759">
    <property type="component" value="Unassembled WGS sequence"/>
</dbReference>
<accession>A0ABN2ZYF7</accession>
<evidence type="ECO:0000256" key="1">
    <source>
        <dbReference type="SAM" id="MobiDB-lite"/>
    </source>
</evidence>
<feature type="domain" description="DUF3152" evidence="3">
    <location>
        <begin position="75"/>
        <end position="233"/>
    </location>
</feature>
<name>A0ABN2ZYF7_9ACTN</name>
<dbReference type="EMBL" id="BAAANT010000028">
    <property type="protein sequence ID" value="GAA2150124.1"/>
    <property type="molecule type" value="Genomic_DNA"/>
</dbReference>
<protein>
    <recommendedName>
        <fullName evidence="3">DUF3152 domain-containing protein</fullName>
    </recommendedName>
</protein>
<evidence type="ECO:0000256" key="2">
    <source>
        <dbReference type="SAM" id="Phobius"/>
    </source>
</evidence>